<dbReference type="AlphaFoldDB" id="A0A5C8KUK4"/>
<keyword evidence="2 6" id="KW-0812">Transmembrane</keyword>
<evidence type="ECO:0000256" key="4">
    <source>
        <dbReference type="ARBA" id="ARBA00023136"/>
    </source>
</evidence>
<feature type="transmembrane region" description="Helical" evidence="6">
    <location>
        <begin position="251"/>
        <end position="269"/>
    </location>
</feature>
<proteinExistence type="predicted"/>
<evidence type="ECO:0000256" key="2">
    <source>
        <dbReference type="ARBA" id="ARBA00022692"/>
    </source>
</evidence>
<evidence type="ECO:0000256" key="5">
    <source>
        <dbReference type="SAM" id="MobiDB-lite"/>
    </source>
</evidence>
<dbReference type="Proteomes" id="UP000321248">
    <property type="component" value="Unassembled WGS sequence"/>
</dbReference>
<feature type="region of interest" description="Disordered" evidence="5">
    <location>
        <begin position="459"/>
        <end position="498"/>
    </location>
</feature>
<keyword evidence="8" id="KW-0436">Ligase</keyword>
<reference evidence="8 9" key="1">
    <citation type="submission" date="2019-08" db="EMBL/GenBank/DDBJ databases">
        <authorList>
            <person name="Karlyshev A.V."/>
        </authorList>
    </citation>
    <scope>NUCLEOTIDE SEQUENCE [LARGE SCALE GENOMIC DNA]</scope>
    <source>
        <strain evidence="8 9">Alg18-2.2</strain>
    </source>
</reference>
<dbReference type="Pfam" id="PF04932">
    <property type="entry name" value="Wzy_C"/>
    <property type="match status" value="1"/>
</dbReference>
<evidence type="ECO:0000256" key="3">
    <source>
        <dbReference type="ARBA" id="ARBA00022989"/>
    </source>
</evidence>
<dbReference type="RefSeq" id="WP_147890276.1">
    <property type="nucleotide sequence ID" value="NZ_VRTS01000001.1"/>
</dbReference>
<evidence type="ECO:0000256" key="1">
    <source>
        <dbReference type="ARBA" id="ARBA00004141"/>
    </source>
</evidence>
<evidence type="ECO:0000256" key="6">
    <source>
        <dbReference type="SAM" id="Phobius"/>
    </source>
</evidence>
<feature type="domain" description="O-antigen ligase-related" evidence="7">
    <location>
        <begin position="238"/>
        <end position="377"/>
    </location>
</feature>
<dbReference type="GO" id="GO:0016020">
    <property type="term" value="C:membrane"/>
    <property type="evidence" value="ECO:0007669"/>
    <property type="project" value="UniProtKB-SubCell"/>
</dbReference>
<feature type="transmembrane region" description="Helical" evidence="6">
    <location>
        <begin position="227"/>
        <end position="245"/>
    </location>
</feature>
<evidence type="ECO:0000313" key="8">
    <source>
        <dbReference type="EMBL" id="TXK65604.1"/>
    </source>
</evidence>
<organism evidence="8 9">
    <name type="scientific">Alkalisalibacterium limincola</name>
    <dbReference type="NCBI Taxonomy" id="2699169"/>
    <lineage>
        <taxon>Bacteria</taxon>
        <taxon>Pseudomonadati</taxon>
        <taxon>Pseudomonadota</taxon>
        <taxon>Gammaproteobacteria</taxon>
        <taxon>Lysobacterales</taxon>
        <taxon>Lysobacteraceae</taxon>
        <taxon>Alkalisalibacterium</taxon>
    </lineage>
</organism>
<dbReference type="EMBL" id="VRTS01000001">
    <property type="protein sequence ID" value="TXK65604.1"/>
    <property type="molecule type" value="Genomic_DNA"/>
</dbReference>
<protein>
    <submittedName>
        <fullName evidence="8">O-antigen ligase family protein</fullName>
    </submittedName>
</protein>
<comment type="caution">
    <text evidence="8">The sequence shown here is derived from an EMBL/GenBank/DDBJ whole genome shotgun (WGS) entry which is preliminary data.</text>
</comment>
<comment type="subcellular location">
    <subcellularLocation>
        <location evidence="1">Membrane</location>
        <topology evidence="1">Multi-pass membrane protein</topology>
    </subcellularLocation>
</comment>
<sequence>MLPDFLRTRTPWPLVAGVAALLLLALLLGGGTRQGLAGDFVVQLAALPLLAWGLLALVRGERRREWRWPLALLAAIFLLPLLQLLPLPPALWTRLPGREALEAGFAAAGMELPWLAWSVSPQATWHAWSFLLPGAAVFLASLQLDNRARRLITLGLLVFAVLAVAIGLAQLMGGRDSALYFHDITNRGSSVGFFANRNHHAALLYTLLPLAAAWAIGSLHDERPGRVLAVALCLVLGVVLMLGLGMAVSRAGLLLAMLAGVGILFMAWQGGGARRGVAARAVLTMGVVGVVLVVQFGLFGILQRLERDPMEDYRFEIASVVGEVARAHAPWGTGLGTFVPVYAANEPAEVMLGAYVNRAHNDWLELWLEAGVAGLALAGAFVAWWLWASIRVWRNRAGRGVAHRAPLRIGARRRPGARRIAGRGPAAAAFAARLPAAHHRAGLRVRAALRTVAACGARGTRPAPLRRSGSFSTSRRATPRSGVPGTGLAHCHASPAAR</sequence>
<feature type="transmembrane region" description="Helical" evidence="6">
    <location>
        <begin position="151"/>
        <end position="172"/>
    </location>
</feature>
<dbReference type="PANTHER" id="PTHR37422">
    <property type="entry name" value="TEICHURONIC ACID BIOSYNTHESIS PROTEIN TUAE"/>
    <property type="match status" value="1"/>
</dbReference>
<keyword evidence="3 6" id="KW-1133">Transmembrane helix</keyword>
<feature type="transmembrane region" description="Helical" evidence="6">
    <location>
        <begin position="70"/>
        <end position="92"/>
    </location>
</feature>
<feature type="transmembrane region" description="Helical" evidence="6">
    <location>
        <begin position="40"/>
        <end position="58"/>
    </location>
</feature>
<feature type="transmembrane region" description="Helical" evidence="6">
    <location>
        <begin position="281"/>
        <end position="302"/>
    </location>
</feature>
<evidence type="ECO:0000259" key="7">
    <source>
        <dbReference type="Pfam" id="PF04932"/>
    </source>
</evidence>
<dbReference type="GO" id="GO:0016874">
    <property type="term" value="F:ligase activity"/>
    <property type="evidence" value="ECO:0007669"/>
    <property type="project" value="UniProtKB-KW"/>
</dbReference>
<evidence type="ECO:0000313" key="9">
    <source>
        <dbReference type="Proteomes" id="UP000321248"/>
    </source>
</evidence>
<dbReference type="PANTHER" id="PTHR37422:SF23">
    <property type="entry name" value="TEICHURONIC ACID BIOSYNTHESIS PROTEIN TUAE"/>
    <property type="match status" value="1"/>
</dbReference>
<dbReference type="InterPro" id="IPR007016">
    <property type="entry name" value="O-antigen_ligase-rel_domated"/>
</dbReference>
<feature type="transmembrane region" description="Helical" evidence="6">
    <location>
        <begin position="12"/>
        <end position="28"/>
    </location>
</feature>
<accession>A0A5C8KUK4</accession>
<keyword evidence="4 6" id="KW-0472">Membrane</keyword>
<gene>
    <name evidence="8" type="ORF">FU658_00240</name>
</gene>
<feature type="transmembrane region" description="Helical" evidence="6">
    <location>
        <begin position="366"/>
        <end position="387"/>
    </location>
</feature>
<keyword evidence="9" id="KW-1185">Reference proteome</keyword>
<feature type="transmembrane region" description="Helical" evidence="6">
    <location>
        <begin position="202"/>
        <end position="220"/>
    </location>
</feature>
<dbReference type="InterPro" id="IPR051533">
    <property type="entry name" value="WaaL-like"/>
</dbReference>
<name>A0A5C8KUK4_9GAMM</name>
<dbReference type="OrthoDB" id="9783389at2"/>
<feature type="transmembrane region" description="Helical" evidence="6">
    <location>
        <begin position="125"/>
        <end position="144"/>
    </location>
</feature>